<feature type="region of interest" description="Involved in Mg(2+) ion dislocation from EF-Tu" evidence="6">
    <location>
        <begin position="81"/>
        <end position="84"/>
    </location>
</feature>
<evidence type="ECO:0000313" key="10">
    <source>
        <dbReference type="EMBL" id="WPD19991.1"/>
    </source>
</evidence>
<feature type="domain" description="Translation elongation factor EFTs/EF1B dimerisation" evidence="9">
    <location>
        <begin position="57"/>
        <end position="196"/>
    </location>
</feature>
<name>A0ABZ0QR66_9FIRM</name>
<dbReference type="InterPro" id="IPR014039">
    <property type="entry name" value="Transl_elong_EFTs/EF1B_dimer"/>
</dbReference>
<dbReference type="PANTHER" id="PTHR11741:SF0">
    <property type="entry name" value="ELONGATION FACTOR TS, MITOCHONDRIAL"/>
    <property type="match status" value="1"/>
</dbReference>
<dbReference type="Gene3D" id="1.10.286.20">
    <property type="match status" value="1"/>
</dbReference>
<accession>A0ABZ0QR66</accession>
<comment type="subcellular location">
    <subcellularLocation>
        <location evidence="6 8">Cytoplasm</location>
    </subcellularLocation>
</comment>
<evidence type="ECO:0000256" key="1">
    <source>
        <dbReference type="ARBA" id="ARBA00005532"/>
    </source>
</evidence>
<dbReference type="Gene3D" id="3.30.479.20">
    <property type="entry name" value="Elongation factor Ts, dimerisation domain"/>
    <property type="match status" value="1"/>
</dbReference>
<dbReference type="HAMAP" id="MF_00050">
    <property type="entry name" value="EF_Ts"/>
    <property type="match status" value="1"/>
</dbReference>
<sequence>MAVSAKQVAELRARTGAGMMDCKRALEEAGGDMEKAALLLREWGMAAAAKKAGRATAEGLVHAYIHGQGRIGVLIEVNCETDFVAATDDFRQLVHELAMQVAATAPQYVRREDVPAEVVERERELLRRQAEAEGKPAHIVDRIVEGRLDKFFSQVCLEEQPYIRDDSITVGDLIKQAIAKLGENIRVRRFARFELGGA</sequence>
<proteinExistence type="inferred from homology"/>
<dbReference type="PANTHER" id="PTHR11741">
    <property type="entry name" value="ELONGATION FACTOR TS"/>
    <property type="match status" value="1"/>
</dbReference>
<dbReference type="Pfam" id="PF00889">
    <property type="entry name" value="EF_TS"/>
    <property type="match status" value="1"/>
</dbReference>
<evidence type="ECO:0000256" key="3">
    <source>
        <dbReference type="ARBA" id="ARBA00022768"/>
    </source>
</evidence>
<evidence type="ECO:0000313" key="11">
    <source>
        <dbReference type="Proteomes" id="UP001304683"/>
    </source>
</evidence>
<dbReference type="GO" id="GO:0003746">
    <property type="term" value="F:translation elongation factor activity"/>
    <property type="evidence" value="ECO:0007669"/>
    <property type="project" value="UniProtKB-KW"/>
</dbReference>
<keyword evidence="3 6" id="KW-0251">Elongation factor</keyword>
<dbReference type="EMBL" id="CP132508">
    <property type="protein sequence ID" value="WPD19991.1"/>
    <property type="molecule type" value="Genomic_DNA"/>
</dbReference>
<evidence type="ECO:0000259" key="9">
    <source>
        <dbReference type="Pfam" id="PF00889"/>
    </source>
</evidence>
<dbReference type="PROSITE" id="PS01127">
    <property type="entry name" value="EF_TS_2"/>
    <property type="match status" value="1"/>
</dbReference>
<comment type="function">
    <text evidence="5 6 7">Associates with the EF-Tu.GDP complex and induces the exchange of GDP to GTP. It remains bound to the aminoacyl-tRNA.EF-Tu.GTP complex up to the GTP hydrolysis stage on the ribosome.</text>
</comment>
<dbReference type="CDD" id="cd14275">
    <property type="entry name" value="UBA_EF-Ts"/>
    <property type="match status" value="1"/>
</dbReference>
<dbReference type="Gene3D" id="1.10.8.10">
    <property type="entry name" value="DNA helicase RuvA subunit, C-terminal domain"/>
    <property type="match status" value="1"/>
</dbReference>
<evidence type="ECO:0000256" key="5">
    <source>
        <dbReference type="ARBA" id="ARBA00025453"/>
    </source>
</evidence>
<dbReference type="InterPro" id="IPR018101">
    <property type="entry name" value="Transl_elong_Ts_CS"/>
</dbReference>
<reference evidence="10 11" key="1">
    <citation type="submission" date="2023-08" db="EMBL/GenBank/DDBJ databases">
        <title>Genome sequence of Thermaerobacter compostii strain Ins1, a spore-forming filamentous bacterium isolated from a deep geothermal reservoir.</title>
        <authorList>
            <person name="Bregnard D."/>
            <person name="Gonzalez D."/>
            <person name="Junier P."/>
        </authorList>
    </citation>
    <scope>NUCLEOTIDE SEQUENCE [LARGE SCALE GENOMIC DNA]</scope>
    <source>
        <strain evidence="10 11">Ins1</strain>
    </source>
</reference>
<dbReference type="RefSeq" id="WP_135225330.1">
    <property type="nucleotide sequence ID" value="NZ_CP132508.1"/>
</dbReference>
<evidence type="ECO:0000256" key="6">
    <source>
        <dbReference type="HAMAP-Rule" id="MF_00050"/>
    </source>
</evidence>
<evidence type="ECO:0000256" key="8">
    <source>
        <dbReference type="RuleBase" id="RU000643"/>
    </source>
</evidence>
<dbReference type="Proteomes" id="UP001304683">
    <property type="component" value="Chromosome"/>
</dbReference>
<dbReference type="NCBIfam" id="TIGR00116">
    <property type="entry name" value="tsf"/>
    <property type="match status" value="1"/>
</dbReference>
<evidence type="ECO:0000256" key="4">
    <source>
        <dbReference type="ARBA" id="ARBA00022917"/>
    </source>
</evidence>
<dbReference type="InterPro" id="IPR009060">
    <property type="entry name" value="UBA-like_sf"/>
</dbReference>
<comment type="similarity">
    <text evidence="1 6 7">Belongs to the EF-Ts family.</text>
</comment>
<evidence type="ECO:0000256" key="7">
    <source>
        <dbReference type="RuleBase" id="RU000642"/>
    </source>
</evidence>
<dbReference type="InterPro" id="IPR001816">
    <property type="entry name" value="Transl_elong_EFTs/EF1B"/>
</dbReference>
<protein>
    <recommendedName>
        <fullName evidence="2 6">Elongation factor Ts</fullName>
        <shortName evidence="6">EF-Ts</shortName>
    </recommendedName>
</protein>
<evidence type="ECO:0000256" key="2">
    <source>
        <dbReference type="ARBA" id="ARBA00016956"/>
    </source>
</evidence>
<keyword evidence="4 6" id="KW-0648">Protein biosynthesis</keyword>
<dbReference type="InterPro" id="IPR036402">
    <property type="entry name" value="EF-Ts_dimer_sf"/>
</dbReference>
<keyword evidence="6" id="KW-0963">Cytoplasm</keyword>
<dbReference type="PROSITE" id="PS01126">
    <property type="entry name" value="EF_TS_1"/>
    <property type="match status" value="1"/>
</dbReference>
<organism evidence="10 11">
    <name type="scientific">Thermaerobacter composti</name>
    <dbReference type="NCBI Taxonomy" id="554949"/>
    <lineage>
        <taxon>Bacteria</taxon>
        <taxon>Bacillati</taxon>
        <taxon>Bacillota</taxon>
        <taxon>Clostridia</taxon>
        <taxon>Eubacteriales</taxon>
        <taxon>Clostridiales Family XVII. Incertae Sedis</taxon>
        <taxon>Thermaerobacter</taxon>
    </lineage>
</organism>
<gene>
    <name evidence="6 10" type="primary">tsf</name>
    <name evidence="10" type="ORF">Q5761_04930</name>
</gene>
<keyword evidence="11" id="KW-1185">Reference proteome</keyword>
<dbReference type="SUPFAM" id="SSF46934">
    <property type="entry name" value="UBA-like"/>
    <property type="match status" value="1"/>
</dbReference>
<dbReference type="SUPFAM" id="SSF54713">
    <property type="entry name" value="Elongation factor Ts (EF-Ts), dimerisation domain"/>
    <property type="match status" value="1"/>
</dbReference>